<accession>A0A5J4QK94</accession>
<dbReference type="Gene3D" id="1.50.10.10">
    <property type="match status" value="1"/>
</dbReference>
<feature type="domain" description="Alpha fucosidase A-like C-terminal" evidence="1">
    <location>
        <begin position="183"/>
        <end position="244"/>
    </location>
</feature>
<dbReference type="SUPFAM" id="SSF48208">
    <property type="entry name" value="Six-hairpin glycosidases"/>
    <property type="match status" value="1"/>
</dbReference>
<dbReference type="Pfam" id="PF22124">
    <property type="entry name" value="Glyco_hydro_95_cat"/>
    <property type="match status" value="1"/>
</dbReference>
<gene>
    <name evidence="3" type="ORF">EZS27_029301</name>
</gene>
<proteinExistence type="predicted"/>
<dbReference type="EMBL" id="SNRY01003434">
    <property type="protein sequence ID" value="KAA6320993.1"/>
    <property type="molecule type" value="Genomic_DNA"/>
</dbReference>
<dbReference type="AlphaFoldDB" id="A0A5J4QK94"/>
<dbReference type="InterPro" id="IPR049053">
    <property type="entry name" value="AFCA-like_C"/>
</dbReference>
<reference evidence="3" key="1">
    <citation type="submission" date="2019-03" db="EMBL/GenBank/DDBJ databases">
        <title>Single cell metagenomics reveals metabolic interactions within the superorganism composed of flagellate Streblomastix strix and complex community of Bacteroidetes bacteria on its surface.</title>
        <authorList>
            <person name="Treitli S.C."/>
            <person name="Kolisko M."/>
            <person name="Husnik F."/>
            <person name="Keeling P."/>
            <person name="Hampl V."/>
        </authorList>
    </citation>
    <scope>NUCLEOTIDE SEQUENCE</scope>
    <source>
        <strain evidence="3">STM</strain>
    </source>
</reference>
<dbReference type="GO" id="GO:0004560">
    <property type="term" value="F:alpha-L-fucosidase activity"/>
    <property type="evidence" value="ECO:0007669"/>
    <property type="project" value="TreeGrafter"/>
</dbReference>
<dbReference type="InterPro" id="IPR008928">
    <property type="entry name" value="6-hairpin_glycosidase_sf"/>
</dbReference>
<evidence type="ECO:0000259" key="1">
    <source>
        <dbReference type="Pfam" id="PF21307"/>
    </source>
</evidence>
<dbReference type="PANTHER" id="PTHR31084">
    <property type="entry name" value="ALPHA-L-FUCOSIDASE 2"/>
    <property type="match status" value="1"/>
</dbReference>
<name>A0A5J4QK94_9ZZZZ</name>
<sequence length="260" mass="28322">MGASMMPTGDRQLAYEILSSTAQAAKILGVDQAFADSLTAAIAQLPPMKIGKDGSLQEWLEDFEEASPNHRHTMHLLGAYPFNQINPERTPELAVAAAKVIEKKLASKNWEDTEWSRANMLCTYARLKNAKGAYDNLQGLFREFAAPNLFTVAPSGVAGADSEIFEFDANEAGPAGIVEMLLQSQEGYIEFLPALPEAWKTGHFKGLCVEGGGVVDLEWKDGKVTSAKITATVANTFKIKHPTQGRLITVDLKPGENWKL</sequence>
<evidence type="ECO:0008006" key="4">
    <source>
        <dbReference type="Google" id="ProtNLM"/>
    </source>
</evidence>
<organism evidence="3">
    <name type="scientific">termite gut metagenome</name>
    <dbReference type="NCBI Taxonomy" id="433724"/>
    <lineage>
        <taxon>unclassified sequences</taxon>
        <taxon>metagenomes</taxon>
        <taxon>organismal metagenomes</taxon>
    </lineage>
</organism>
<dbReference type="InterPro" id="IPR054363">
    <property type="entry name" value="GH95_cat"/>
</dbReference>
<feature type="domain" description="Glycosyl hydrolase family 95 catalytic" evidence="2">
    <location>
        <begin position="4"/>
        <end position="181"/>
    </location>
</feature>
<dbReference type="GO" id="GO:0005975">
    <property type="term" value="P:carbohydrate metabolic process"/>
    <property type="evidence" value="ECO:0007669"/>
    <property type="project" value="InterPro"/>
</dbReference>
<evidence type="ECO:0000259" key="2">
    <source>
        <dbReference type="Pfam" id="PF22124"/>
    </source>
</evidence>
<comment type="caution">
    <text evidence="3">The sequence shown here is derived from an EMBL/GenBank/DDBJ whole genome shotgun (WGS) entry which is preliminary data.</text>
</comment>
<dbReference type="Pfam" id="PF21307">
    <property type="entry name" value="Glyco_hydro_95_C"/>
    <property type="match status" value="1"/>
</dbReference>
<dbReference type="InterPro" id="IPR012341">
    <property type="entry name" value="6hp_glycosidase-like_sf"/>
</dbReference>
<evidence type="ECO:0000313" key="3">
    <source>
        <dbReference type="EMBL" id="KAA6320993.1"/>
    </source>
</evidence>
<protein>
    <recommendedName>
        <fullName evidence="4">Glycoside hydrolase family 95 protein</fullName>
    </recommendedName>
</protein>
<dbReference type="PANTHER" id="PTHR31084:SF0">
    <property type="entry name" value="ALPHA-L-FUCOSIDASE 2"/>
    <property type="match status" value="1"/>
</dbReference>